<dbReference type="InterPro" id="IPR035979">
    <property type="entry name" value="RBD_domain_sf"/>
</dbReference>
<feature type="region of interest" description="Disordered" evidence="3">
    <location>
        <begin position="513"/>
        <end position="583"/>
    </location>
</feature>
<feature type="region of interest" description="Disordered" evidence="3">
    <location>
        <begin position="407"/>
        <end position="432"/>
    </location>
</feature>
<evidence type="ECO:0000256" key="2">
    <source>
        <dbReference type="PROSITE-ProRule" id="PRU00176"/>
    </source>
</evidence>
<feature type="compositionally biased region" description="Polar residues" evidence="3">
    <location>
        <begin position="321"/>
        <end position="331"/>
    </location>
</feature>
<accession>A0AAW1IN03</accession>
<feature type="compositionally biased region" description="Acidic residues" evidence="3">
    <location>
        <begin position="72"/>
        <end position="82"/>
    </location>
</feature>
<feature type="compositionally biased region" description="Gly residues" evidence="3">
    <location>
        <begin position="519"/>
        <end position="544"/>
    </location>
</feature>
<dbReference type="AlphaFoldDB" id="A0AAW1IN03"/>
<gene>
    <name evidence="5" type="ORF">RND81_09G194800</name>
</gene>
<feature type="domain" description="RRM" evidence="4">
    <location>
        <begin position="331"/>
        <end position="407"/>
    </location>
</feature>
<dbReference type="Gene3D" id="3.30.70.330">
    <property type="match status" value="2"/>
</dbReference>
<dbReference type="SMART" id="SM00360">
    <property type="entry name" value="RRM"/>
    <property type="match status" value="2"/>
</dbReference>
<feature type="compositionally biased region" description="Acidic residues" evidence="3">
    <location>
        <begin position="272"/>
        <end position="287"/>
    </location>
</feature>
<evidence type="ECO:0000313" key="6">
    <source>
        <dbReference type="Proteomes" id="UP001443914"/>
    </source>
</evidence>
<name>A0AAW1IN03_SAPOF</name>
<dbReference type="InterPro" id="IPR000504">
    <property type="entry name" value="RRM_dom"/>
</dbReference>
<sequence>MGKSSKKSSSKVDVAPVAVTQSGKKGKRGAENEIEKAVSAKKQKVERDETVVAKQKIEKKLPKKAASSSSDDSSDDSDSDSDSEPKVVAKKTPLAAAKNGSVAKKPKEESSSDSSDSSGSDSDDSDEKPAAIVKNGAKKDSSSESDSDSSDEEEEKKVAAPAPAAKKKAESSDSDSDSDSSDEEEEKKVAAPAAKKKAESSDSDSDEDSSDSDEEPKATQAKATPVAKPVAKQTKADSSSSEESSDDDSSDDEPAKAQPAKKVQAASKSESSSEDDSSSDEDESDEEETKKPALKTPKKKDTDVEMVDAEKSAGSAFQPKTPATTEATGSKTLFVGNLSFSVEESDVREFFKVAGEVVDVRFASNAEGQFRGFGHVEFATAEAAQKALELNDKPLLDRPVRLDVARERDNNRSAFTPQNRDNSFQKGGRPQGQTAFVRGFNTEQGEDEIRSALQEHFGSCGEITRISIPKDYETGGVKGMAYMDFADSNGISKALEKDNSDLGGGYYLNVQEAKPRGDSAGGSGGRFDRGGSGGRRGGGRFSGRGGRDGGGRFSGRGGRDGGRGGRGRGPITPQGKKTTFGDD</sequence>
<dbReference type="PANTHER" id="PTHR23236">
    <property type="entry name" value="EUKARYOTIC TRANSLATION INITIATION FACTOR 4B/4H"/>
    <property type="match status" value="1"/>
</dbReference>
<keyword evidence="1 2" id="KW-0694">RNA-binding</keyword>
<feature type="compositionally biased region" description="Basic and acidic residues" evidence="3">
    <location>
        <begin position="28"/>
        <end position="60"/>
    </location>
</feature>
<proteinExistence type="predicted"/>
<dbReference type="Pfam" id="PF00076">
    <property type="entry name" value="RRM_1"/>
    <property type="match status" value="2"/>
</dbReference>
<feature type="compositionally biased region" description="Basic and acidic residues" evidence="3">
    <location>
        <begin position="299"/>
        <end position="311"/>
    </location>
</feature>
<feature type="compositionally biased region" description="Acidic residues" evidence="3">
    <location>
        <begin position="243"/>
        <end position="252"/>
    </location>
</feature>
<dbReference type="GO" id="GO:0008143">
    <property type="term" value="F:poly(A) binding"/>
    <property type="evidence" value="ECO:0007669"/>
    <property type="project" value="TreeGrafter"/>
</dbReference>
<dbReference type="EMBL" id="JBDFQZ010000009">
    <property type="protein sequence ID" value="KAK9691399.1"/>
    <property type="molecule type" value="Genomic_DNA"/>
</dbReference>
<feature type="domain" description="RRM" evidence="4">
    <location>
        <begin position="433"/>
        <end position="515"/>
    </location>
</feature>
<feature type="compositionally biased region" description="Acidic residues" evidence="3">
    <location>
        <begin position="201"/>
        <end position="214"/>
    </location>
</feature>
<feature type="compositionally biased region" description="Low complexity" evidence="3">
    <location>
        <begin position="256"/>
        <end position="270"/>
    </location>
</feature>
<comment type="caution">
    <text evidence="5">The sequence shown here is derived from an EMBL/GenBank/DDBJ whole genome shotgun (WGS) entry which is preliminary data.</text>
</comment>
<reference evidence="5" key="1">
    <citation type="submission" date="2024-03" db="EMBL/GenBank/DDBJ databases">
        <title>WGS assembly of Saponaria officinalis var. Norfolk2.</title>
        <authorList>
            <person name="Jenkins J."/>
            <person name="Shu S."/>
            <person name="Grimwood J."/>
            <person name="Barry K."/>
            <person name="Goodstein D."/>
            <person name="Schmutz J."/>
            <person name="Leebens-Mack J."/>
            <person name="Osbourn A."/>
        </authorList>
    </citation>
    <scope>NUCLEOTIDE SEQUENCE [LARGE SCALE GENOMIC DNA]</scope>
    <source>
        <strain evidence="5">JIC</strain>
    </source>
</reference>
<organism evidence="5 6">
    <name type="scientific">Saponaria officinalis</name>
    <name type="common">Common soapwort</name>
    <name type="synonym">Lychnis saponaria</name>
    <dbReference type="NCBI Taxonomy" id="3572"/>
    <lineage>
        <taxon>Eukaryota</taxon>
        <taxon>Viridiplantae</taxon>
        <taxon>Streptophyta</taxon>
        <taxon>Embryophyta</taxon>
        <taxon>Tracheophyta</taxon>
        <taxon>Spermatophyta</taxon>
        <taxon>Magnoliopsida</taxon>
        <taxon>eudicotyledons</taxon>
        <taxon>Gunneridae</taxon>
        <taxon>Pentapetalae</taxon>
        <taxon>Caryophyllales</taxon>
        <taxon>Caryophyllaceae</taxon>
        <taxon>Caryophylleae</taxon>
        <taxon>Saponaria</taxon>
    </lineage>
</organism>
<dbReference type="PANTHER" id="PTHR23236:SF11">
    <property type="entry name" value="EUKARYOTIC TRANSLATION INITIATION FACTOR 4H"/>
    <property type="match status" value="1"/>
</dbReference>
<evidence type="ECO:0000259" key="4">
    <source>
        <dbReference type="PROSITE" id="PS50102"/>
    </source>
</evidence>
<evidence type="ECO:0000256" key="3">
    <source>
        <dbReference type="SAM" id="MobiDB-lite"/>
    </source>
</evidence>
<keyword evidence="6" id="KW-1185">Reference proteome</keyword>
<feature type="compositionally biased region" description="Acidic residues" evidence="3">
    <location>
        <begin position="143"/>
        <end position="154"/>
    </location>
</feature>
<protein>
    <recommendedName>
        <fullName evidence="4">RRM domain-containing protein</fullName>
    </recommendedName>
</protein>
<feature type="compositionally biased region" description="Low complexity" evidence="3">
    <location>
        <begin position="221"/>
        <end position="242"/>
    </location>
</feature>
<dbReference type="PROSITE" id="PS50102">
    <property type="entry name" value="RRM"/>
    <property type="match status" value="2"/>
</dbReference>
<feature type="compositionally biased region" description="Acidic residues" evidence="3">
    <location>
        <begin position="172"/>
        <end position="185"/>
    </location>
</feature>
<dbReference type="Proteomes" id="UP001443914">
    <property type="component" value="Unassembled WGS sequence"/>
</dbReference>
<evidence type="ECO:0000256" key="1">
    <source>
        <dbReference type="ARBA" id="ARBA00022884"/>
    </source>
</evidence>
<dbReference type="SUPFAM" id="SSF54928">
    <property type="entry name" value="RNA-binding domain, RBD"/>
    <property type="match status" value="2"/>
</dbReference>
<evidence type="ECO:0000313" key="5">
    <source>
        <dbReference type="EMBL" id="KAK9691399.1"/>
    </source>
</evidence>
<feature type="compositionally biased region" description="Polar residues" evidence="3">
    <location>
        <begin position="412"/>
        <end position="425"/>
    </location>
</feature>
<feature type="region of interest" description="Disordered" evidence="3">
    <location>
        <begin position="1"/>
        <end position="332"/>
    </location>
</feature>
<dbReference type="InterPro" id="IPR012677">
    <property type="entry name" value="Nucleotide-bd_a/b_plait_sf"/>
</dbReference>